<protein>
    <submittedName>
        <fullName evidence="1">Uncharacterized protein</fullName>
    </submittedName>
</protein>
<dbReference type="EMBL" id="OGUS01000125">
    <property type="protein sequence ID" value="SPC16185.1"/>
    <property type="molecule type" value="Genomic_DNA"/>
</dbReference>
<sequence length="140" mass="15090">MAWVSGMGRGDAWRGPGGLPALGLDVVDVGVFARPDRRHYLADVDAVLVDGVVGIHVAQRHLVADGDRLQRGHGHDLVLIHDPGVQPGAGLDPFHHGHGHGVLGVVQHYVNHRRLLCVGRLDGFMLGKPVIHVNQLIYIT</sequence>
<reference evidence="1" key="1">
    <citation type="submission" date="2018-01" db="EMBL/GenBank/DDBJ databases">
        <authorList>
            <person name="Clerissi C."/>
        </authorList>
    </citation>
    <scope>NUCLEOTIDE SEQUENCE</scope>
    <source>
        <strain evidence="1">Cupriavidus oxalaticus LMG 2235</strain>
    </source>
</reference>
<evidence type="ECO:0000313" key="1">
    <source>
        <dbReference type="EMBL" id="SPC16185.1"/>
    </source>
</evidence>
<organism evidence="1">
    <name type="scientific">Cupriavidus oxalaticus</name>
    <dbReference type="NCBI Taxonomy" id="96344"/>
    <lineage>
        <taxon>Bacteria</taxon>
        <taxon>Pseudomonadati</taxon>
        <taxon>Pseudomonadota</taxon>
        <taxon>Betaproteobacteria</taxon>
        <taxon>Burkholderiales</taxon>
        <taxon>Burkholderiaceae</taxon>
        <taxon>Cupriavidus</taxon>
    </lineage>
</organism>
<proteinExistence type="predicted"/>
<dbReference type="Proteomes" id="UP000256862">
    <property type="component" value="Chromosome CO2235"/>
</dbReference>
<comment type="caution">
    <text evidence="1">The sequence shown here is derived from an EMBL/GenBank/DDBJ whole genome shotgun (WGS) entry which is preliminary data.</text>
</comment>
<name>A0A375G9Y1_9BURK</name>
<dbReference type="AlphaFoldDB" id="A0A375G9Y1"/>
<gene>
    <name evidence="1" type="ORF">CO2235_30107</name>
</gene>
<accession>A0A375G9Y1</accession>